<dbReference type="PROSITE" id="PS50071">
    <property type="entry name" value="HOMEOBOX_2"/>
    <property type="match status" value="1"/>
</dbReference>
<dbReference type="Proteomes" id="UP000187455">
    <property type="component" value="Unassembled WGS sequence"/>
</dbReference>
<dbReference type="PANTHER" id="PTHR24324">
    <property type="entry name" value="HOMEOBOX PROTEIN HHEX"/>
    <property type="match status" value="1"/>
</dbReference>
<dbReference type="GO" id="GO:0000981">
    <property type="term" value="F:DNA-binding transcription factor activity, RNA polymerase II-specific"/>
    <property type="evidence" value="ECO:0007669"/>
    <property type="project" value="InterPro"/>
</dbReference>
<dbReference type="Pfam" id="PF00046">
    <property type="entry name" value="Homeodomain"/>
    <property type="match status" value="1"/>
</dbReference>
<dbReference type="GO" id="GO:0000978">
    <property type="term" value="F:RNA polymerase II cis-regulatory region sequence-specific DNA binding"/>
    <property type="evidence" value="ECO:0007669"/>
    <property type="project" value="TreeGrafter"/>
</dbReference>
<proteinExistence type="predicted"/>
<evidence type="ECO:0000256" key="3">
    <source>
        <dbReference type="ARBA" id="ARBA00023155"/>
    </source>
</evidence>
<evidence type="ECO:0000256" key="4">
    <source>
        <dbReference type="ARBA" id="ARBA00023242"/>
    </source>
</evidence>
<evidence type="ECO:0000256" key="5">
    <source>
        <dbReference type="PROSITE-ProRule" id="PRU00108"/>
    </source>
</evidence>
<reference evidence="8 9" key="1">
    <citation type="journal article" date="2016" name="Mol. Biol. Evol.">
        <title>Genome-Wide Survey of Gut Fungi (Harpellales) Reveals the First Horizontally Transferred Ubiquitin Gene from a Mosquito Host.</title>
        <authorList>
            <person name="Wang Y."/>
            <person name="White M.M."/>
            <person name="Kvist S."/>
            <person name="Moncalvo J.M."/>
        </authorList>
    </citation>
    <scope>NUCLEOTIDE SEQUENCE [LARGE SCALE GENOMIC DNA]</scope>
    <source>
        <strain evidence="8 9">ALG-7-W6</strain>
    </source>
</reference>
<dbReference type="AlphaFoldDB" id="A0A1R0H2C7"/>
<dbReference type="OrthoDB" id="6159439at2759"/>
<comment type="caution">
    <text evidence="8">The sequence shown here is derived from an EMBL/GenBank/DDBJ whole genome shotgun (WGS) entry which is preliminary data.</text>
</comment>
<protein>
    <submittedName>
        <fullName evidence="8">Homeobox protein HD-10</fullName>
    </submittedName>
</protein>
<evidence type="ECO:0000313" key="8">
    <source>
        <dbReference type="EMBL" id="OLY83302.1"/>
    </source>
</evidence>
<feature type="domain" description="Homeobox" evidence="7">
    <location>
        <begin position="26"/>
        <end position="86"/>
    </location>
</feature>
<dbReference type="InterPro" id="IPR017970">
    <property type="entry name" value="Homeobox_CS"/>
</dbReference>
<dbReference type="STRING" id="133383.A0A1R0H2C7"/>
<evidence type="ECO:0000256" key="2">
    <source>
        <dbReference type="ARBA" id="ARBA00023125"/>
    </source>
</evidence>
<keyword evidence="4 5" id="KW-0539">Nucleus</keyword>
<dbReference type="GO" id="GO:0005634">
    <property type="term" value="C:nucleus"/>
    <property type="evidence" value="ECO:0007669"/>
    <property type="project" value="UniProtKB-SubCell"/>
</dbReference>
<dbReference type="InterPro" id="IPR009057">
    <property type="entry name" value="Homeodomain-like_sf"/>
</dbReference>
<dbReference type="EMBL" id="LSSL01000968">
    <property type="protein sequence ID" value="OLY83302.1"/>
    <property type="molecule type" value="Genomic_DNA"/>
</dbReference>
<evidence type="ECO:0000256" key="6">
    <source>
        <dbReference type="RuleBase" id="RU000682"/>
    </source>
</evidence>
<dbReference type="PROSITE" id="PS00027">
    <property type="entry name" value="HOMEOBOX_1"/>
    <property type="match status" value="1"/>
</dbReference>
<dbReference type="Gene3D" id="1.10.10.60">
    <property type="entry name" value="Homeodomain-like"/>
    <property type="match status" value="1"/>
</dbReference>
<dbReference type="SUPFAM" id="SSF46689">
    <property type="entry name" value="Homeodomain-like"/>
    <property type="match status" value="1"/>
</dbReference>
<dbReference type="PANTHER" id="PTHR24324:SF5">
    <property type="entry name" value="HEMATOPOIETICALLY-EXPRESSED HOMEOBOX PROTEIN HHEX"/>
    <property type="match status" value="1"/>
</dbReference>
<dbReference type="SMART" id="SM00389">
    <property type="entry name" value="HOX"/>
    <property type="match status" value="1"/>
</dbReference>
<comment type="subcellular location">
    <subcellularLocation>
        <location evidence="1 5 6">Nucleus</location>
    </subcellularLocation>
</comment>
<dbReference type="InterPro" id="IPR001356">
    <property type="entry name" value="HD"/>
</dbReference>
<gene>
    <name evidence="8" type="ORF">AYI68_g2560</name>
</gene>
<name>A0A1R0H2C7_9FUNG</name>
<organism evidence="8 9">
    <name type="scientific">Smittium mucronatum</name>
    <dbReference type="NCBI Taxonomy" id="133383"/>
    <lineage>
        <taxon>Eukaryota</taxon>
        <taxon>Fungi</taxon>
        <taxon>Fungi incertae sedis</taxon>
        <taxon>Zoopagomycota</taxon>
        <taxon>Kickxellomycotina</taxon>
        <taxon>Harpellomycetes</taxon>
        <taxon>Harpellales</taxon>
        <taxon>Legeriomycetaceae</taxon>
        <taxon>Smittium</taxon>
    </lineage>
</organism>
<feature type="DNA-binding region" description="Homeobox" evidence="5">
    <location>
        <begin position="28"/>
        <end position="87"/>
    </location>
</feature>
<dbReference type="GO" id="GO:0030154">
    <property type="term" value="P:cell differentiation"/>
    <property type="evidence" value="ECO:0007669"/>
    <property type="project" value="TreeGrafter"/>
</dbReference>
<keyword evidence="3 5" id="KW-0371">Homeobox</keyword>
<accession>A0A1R0H2C7</accession>
<evidence type="ECO:0000259" key="7">
    <source>
        <dbReference type="PROSITE" id="PS50071"/>
    </source>
</evidence>
<evidence type="ECO:0000256" key="1">
    <source>
        <dbReference type="ARBA" id="ARBA00004123"/>
    </source>
</evidence>
<dbReference type="CDD" id="cd00086">
    <property type="entry name" value="homeodomain"/>
    <property type="match status" value="1"/>
</dbReference>
<dbReference type="InterPro" id="IPR051000">
    <property type="entry name" value="Homeobox_DNA-bind_prot"/>
</dbReference>
<evidence type="ECO:0000313" key="9">
    <source>
        <dbReference type="Proteomes" id="UP000187455"/>
    </source>
</evidence>
<keyword evidence="2 5" id="KW-0238">DNA-binding</keyword>
<sequence>MPDTPLFGLDGRELKLEKLQRRGLDEVQIKHRKRTTKRQFAILESEFIKNNKPNSKKRNEISSVIGMSKRAVQVWFQNRRAKEKELRKKSFVFPSSSEKCQIAPLKFNESAKNHQIDPFNHSIDSISERGMFFEARPIDFFSDRDILSTISESNIFDPSQFFFTNKGNLSSNINVNGAEICDESSTLRVLSQSNELLSSEMLFGRPLTTSKNANNNIFPDSEPNQDIDASVYSNFDYLSYIDSNKNRIKPELEIIDTSVFTPRTVFDNIYSGTMYKQFNTTDGNRVSSVGFGDQEWSSLSNTHTLNWLKSSSSISPENNKIHALGNVDHSTIINGDASTVIKNKSSGSSYLDYDGSSEDASFSNLIGGINASDYYAKINPTEYSRPTLPDQGLIPEQNRCKNSFGLGFLNIPNFQNTKIPGNESIIDLSPVNYSSMENLRLKLNSFTHTENVSKLLFQN</sequence>
<keyword evidence="9" id="KW-1185">Reference proteome</keyword>